<name>A0AAP0KVW5_9MAGN</name>
<dbReference type="AlphaFoldDB" id="A0AAP0KVW5"/>
<dbReference type="Proteomes" id="UP001419268">
    <property type="component" value="Unassembled WGS sequence"/>
</dbReference>
<dbReference type="EMBL" id="JBBNAG010000002">
    <property type="protein sequence ID" value="KAK9158159.1"/>
    <property type="molecule type" value="Genomic_DNA"/>
</dbReference>
<evidence type="ECO:0000313" key="1">
    <source>
        <dbReference type="EMBL" id="KAK9158159.1"/>
    </source>
</evidence>
<accession>A0AAP0KVW5</accession>
<sequence>MREQCFQHGHEHMVVQVQTLVFPQQVVMAAKGNPGLASFGGVFRNYRGAWELGYMGKIGNNTNLAAKL</sequence>
<comment type="caution">
    <text evidence="1">The sequence shown here is derived from an EMBL/GenBank/DDBJ whole genome shotgun (WGS) entry which is preliminary data.</text>
</comment>
<protein>
    <submittedName>
        <fullName evidence="1">Uncharacterized protein</fullName>
    </submittedName>
</protein>
<gene>
    <name evidence="1" type="ORF">Scep_004733</name>
</gene>
<proteinExistence type="predicted"/>
<evidence type="ECO:0000313" key="2">
    <source>
        <dbReference type="Proteomes" id="UP001419268"/>
    </source>
</evidence>
<organism evidence="1 2">
    <name type="scientific">Stephania cephalantha</name>
    <dbReference type="NCBI Taxonomy" id="152367"/>
    <lineage>
        <taxon>Eukaryota</taxon>
        <taxon>Viridiplantae</taxon>
        <taxon>Streptophyta</taxon>
        <taxon>Embryophyta</taxon>
        <taxon>Tracheophyta</taxon>
        <taxon>Spermatophyta</taxon>
        <taxon>Magnoliopsida</taxon>
        <taxon>Ranunculales</taxon>
        <taxon>Menispermaceae</taxon>
        <taxon>Menispermoideae</taxon>
        <taxon>Cissampelideae</taxon>
        <taxon>Stephania</taxon>
    </lineage>
</organism>
<keyword evidence="2" id="KW-1185">Reference proteome</keyword>
<reference evidence="1 2" key="1">
    <citation type="submission" date="2024-01" db="EMBL/GenBank/DDBJ databases">
        <title>Genome assemblies of Stephania.</title>
        <authorList>
            <person name="Yang L."/>
        </authorList>
    </citation>
    <scope>NUCLEOTIDE SEQUENCE [LARGE SCALE GENOMIC DNA]</scope>
    <source>
        <strain evidence="1">JXDWG</strain>
        <tissue evidence="1">Leaf</tissue>
    </source>
</reference>